<protein>
    <submittedName>
        <fullName evidence="1">Uncharacterized protein</fullName>
    </submittedName>
</protein>
<name>A0A4Q9L743_9MICR</name>
<gene>
    <name evidence="1" type="ORF">CWI37_0368p0010</name>
</gene>
<evidence type="ECO:0000313" key="1">
    <source>
        <dbReference type="EMBL" id="TBU03035.1"/>
    </source>
</evidence>
<reference evidence="1 2" key="1">
    <citation type="submission" date="2017-12" db="EMBL/GenBank/DDBJ databases">
        <authorList>
            <person name="Pombert J.-F."/>
            <person name="Haag K.L."/>
            <person name="Ebert D."/>
        </authorList>
    </citation>
    <scope>NUCLEOTIDE SEQUENCE [LARGE SCALE GENOMIC DNA]</scope>
    <source>
        <strain evidence="1">FI-OER-3-3</strain>
    </source>
</reference>
<proteinExistence type="predicted"/>
<organism evidence="1 2">
    <name type="scientific">Hamiltosporidium tvaerminnensis</name>
    <dbReference type="NCBI Taxonomy" id="1176355"/>
    <lineage>
        <taxon>Eukaryota</taxon>
        <taxon>Fungi</taxon>
        <taxon>Fungi incertae sedis</taxon>
        <taxon>Microsporidia</taxon>
        <taxon>Dubosqiidae</taxon>
        <taxon>Hamiltosporidium</taxon>
    </lineage>
</organism>
<accession>A0A4Q9L743</accession>
<dbReference type="Proteomes" id="UP000292362">
    <property type="component" value="Unassembled WGS sequence"/>
</dbReference>
<dbReference type="VEuPathDB" id="MicrosporidiaDB:CWI37_0368p0010"/>
<evidence type="ECO:0000313" key="2">
    <source>
        <dbReference type="Proteomes" id="UP000292362"/>
    </source>
</evidence>
<dbReference type="EMBL" id="PITJ01000368">
    <property type="protein sequence ID" value="TBU03035.1"/>
    <property type="molecule type" value="Genomic_DNA"/>
</dbReference>
<comment type="caution">
    <text evidence="1">The sequence shown here is derived from an EMBL/GenBank/DDBJ whole genome shotgun (WGS) entry which is preliminary data.</text>
</comment>
<dbReference type="AlphaFoldDB" id="A0A4Q9L743"/>
<sequence>MLNFLIIATVTNVKFVFQVNDRKNDSTDEIVSGNTFKNESIFYLNDIEKYPLRFRKFYVSPSETHQEIILYMEGIYYPGFLIFYYYLKTCYLPQQNFSYHTFISILYFLDHFEVEFDINITNIIQNLLFNSSFIKIDFENISNDMKVRFNISDNRSFRLFMFIFKVIRFSYMSEINGFMKFLYAQACAFKLKESDFITTDVKNRILRIGNAYYITNYDKLLPQIRDNRLILEVLFDLFTIQVIHLQNIDRIRSEVENILSLVLNKLEKIVFFNLKYCVYLSEEVKNISRISFFGILDEYRMNEKLIHGKDEPFTPEIICLITDLNISFQENYNHETKNKIKFSEFCINTNFYPRESNSKILVNTSFIYKCSMWRIMGFKTNDNHIENLIMDFYNEKLLEFNFLQISNYIPEISSKSIIYDYIDMLDELKNLRLQFENKLAKNYILSQFKNRNKKMLINFLFSDHSISKYDILELSFLTESKSVTLEKVNIIGSIVNSFQNCKFHQIESLTFKYCIFSTSDKESIRCKNLEYIKFHRCKFDNINFSNLFCKDIRYKIKKFYMNESQLTDKDLIWLCSLRCLVYMSFFDSIIPYNALLKFKKSDFANPTNLKLNLFQYKNRSKYKNHIYEEFECIEYENDNGLECLVETSESHDENLLITTIPTLRKQMVSNNTRERIIEKTLEEFNCIFKRYLKTGLVFVDKRGGNRCSKLTLEIKESLQTYVNLECTKTLYELAEWVKCTFNIDVSTSKIDRALREFHYTLKRRKSVPERRNLLSTLELGTNYATSFRELEVDNDDKNFVFLNEVGFAVVTRPSRGRNIRGKSAYLSVTAARSRNISVVAAMNKYGMIYHKIHERAVNGEDFKLSIKEI</sequence>
<feature type="non-terminal residue" evidence="1">
    <location>
        <position position="869"/>
    </location>
</feature>